<dbReference type="InterPro" id="IPR058881">
    <property type="entry name" value="PglZ_2nd"/>
</dbReference>
<evidence type="ECO:0000313" key="5">
    <source>
        <dbReference type="Proteomes" id="UP000754710"/>
    </source>
</evidence>
<dbReference type="Pfam" id="PF08665">
    <property type="entry name" value="PglZ"/>
    <property type="match status" value="1"/>
</dbReference>
<sequence length="758" mass="81002">MTTAQRVSARDVRAVVERYWVQQPQRYKQRLLLLHGRPEWDGDDHVDVSGVRVRVGTAVSPLALRDLITRETYDRLVVLTDVDETEIGPDLLSLAIRQRVNSVDTWDTVRAAFGVSATAIVDGSVAREGEVLARALLDKAPPGGWPPPPSGVLTREHAYRSLVEATLGLKPRQLDAAGLLDWTLEPAGVLALHDMEETLRSRVVSWLLQHTGAATRPVLDLVANGHGTDAVPLGVVAGILWTVPGAARSQGWVDQKVGRPLTAGEAKDWSELSEGWVERRLVSDPEAARGMLERAEQLMDEVHATQHVATSHLLPGGLQARARDAAEAAAAASSSATPVNVERAESAFRSLGRHRLAALGHKDVEAVAMAVRLVRWLATNPSAPVHAQGALAWQVAEGGWVDAARQVVANGADDAVVAGHLRAVHEAATTRRGAIDAAAAGLVATAVEDDQPFGELVPVEDALTRLVAPLAGESPVLLLVLDGMSAAVANEVVASAVGLGWVEHVAEGSERRTVLMAGLPTVTEVSRTSLVTGRLQRGGQREERDGLRAVVGVRSRLFHLRDLEARPGQDLPDEVREAVQDTSVSVVAAVLNAVDDSLSGGDPGRTRWDVAAVRHLQALLERARAAGRVVVLTSDHGHVVDDATEGELRSASGGGARWRPFDGQVANDEVRLRGRRVVLGDGDVVAAVKETLRYRARSEGYHGGAALAEMAIPFVVLARRGESLPGWTPAGDRQPTWWTRPAEPDLRSEDVQAPGLFG</sequence>
<accession>A0ABS7RNC8</accession>
<dbReference type="EMBL" id="JAIEZQ010000002">
    <property type="protein sequence ID" value="MBY9075954.1"/>
    <property type="molecule type" value="Genomic_DNA"/>
</dbReference>
<evidence type="ECO:0000256" key="1">
    <source>
        <dbReference type="SAM" id="MobiDB-lite"/>
    </source>
</evidence>
<name>A0ABS7RNC8_9ACTN</name>
<feature type="domain" description="Alkaline phosphatase-like protein PglZ N-terminal" evidence="3">
    <location>
        <begin position="19"/>
        <end position="104"/>
    </location>
</feature>
<gene>
    <name evidence="4" type="primary">pglZ</name>
    <name evidence="4" type="ORF">K1X13_14060</name>
</gene>
<dbReference type="InterPro" id="IPR017850">
    <property type="entry name" value="Alkaline_phosphatase_core_sf"/>
</dbReference>
<dbReference type="Proteomes" id="UP000754710">
    <property type="component" value="Unassembled WGS sequence"/>
</dbReference>
<protein>
    <submittedName>
        <fullName evidence="4">BREX-2 system phosphatase PglZ</fullName>
    </submittedName>
</protein>
<organism evidence="4 5">
    <name type="scientific">Nocardioides jiangsuensis</name>
    <dbReference type="NCBI Taxonomy" id="2866161"/>
    <lineage>
        <taxon>Bacteria</taxon>
        <taxon>Bacillati</taxon>
        <taxon>Actinomycetota</taxon>
        <taxon>Actinomycetes</taxon>
        <taxon>Propionibacteriales</taxon>
        <taxon>Nocardioidaceae</taxon>
        <taxon>Nocardioides</taxon>
    </lineage>
</organism>
<reference evidence="4 5" key="1">
    <citation type="submission" date="2021-08" db="EMBL/GenBank/DDBJ databases">
        <title>Nocardioides bacterium WL0053 sp. nov., isolated from the sediment.</title>
        <authorList>
            <person name="Wang L."/>
            <person name="Zhang D."/>
            <person name="Zhang A."/>
        </authorList>
    </citation>
    <scope>NUCLEOTIDE SEQUENCE [LARGE SCALE GENOMIC DNA]</scope>
    <source>
        <strain evidence="4 5">WL0053</strain>
    </source>
</reference>
<feature type="domain" description="Alkaline phosphatase-like protein PglZ second" evidence="2">
    <location>
        <begin position="175"/>
        <end position="312"/>
    </location>
</feature>
<evidence type="ECO:0000259" key="2">
    <source>
        <dbReference type="Pfam" id="PF25861"/>
    </source>
</evidence>
<dbReference type="Pfam" id="PF25862">
    <property type="entry name" value="PglZ_1st"/>
    <property type="match status" value="1"/>
</dbReference>
<dbReference type="InterPro" id="IPR058880">
    <property type="entry name" value="PglZ_N"/>
</dbReference>
<comment type="caution">
    <text evidence="4">The sequence shown here is derived from an EMBL/GenBank/DDBJ whole genome shotgun (WGS) entry which is preliminary data.</text>
</comment>
<keyword evidence="5" id="KW-1185">Reference proteome</keyword>
<dbReference type="SUPFAM" id="SSF53649">
    <property type="entry name" value="Alkaline phosphatase-like"/>
    <property type="match status" value="1"/>
</dbReference>
<proteinExistence type="predicted"/>
<dbReference type="NCBIfam" id="NF033446">
    <property type="entry name" value="BREX_PglZ_2"/>
    <property type="match status" value="1"/>
</dbReference>
<dbReference type="InterPro" id="IPR047992">
    <property type="entry name" value="BREX_PglZ"/>
</dbReference>
<evidence type="ECO:0000259" key="3">
    <source>
        <dbReference type="Pfam" id="PF25862"/>
    </source>
</evidence>
<feature type="region of interest" description="Disordered" evidence="1">
    <location>
        <begin position="725"/>
        <end position="758"/>
    </location>
</feature>
<evidence type="ECO:0000313" key="4">
    <source>
        <dbReference type="EMBL" id="MBY9075954.1"/>
    </source>
</evidence>
<dbReference type="Pfam" id="PF25861">
    <property type="entry name" value="PglZ_2nd"/>
    <property type="match status" value="1"/>
</dbReference>